<feature type="transmembrane region" description="Helical" evidence="7">
    <location>
        <begin position="157"/>
        <end position="176"/>
    </location>
</feature>
<comment type="subcellular location">
    <subcellularLocation>
        <location evidence="1">Cell membrane</location>
        <topology evidence="1">Multi-pass membrane protein</topology>
    </subcellularLocation>
</comment>
<feature type="domain" description="Major facilitator superfamily (MFS) profile" evidence="8">
    <location>
        <begin position="87"/>
        <end position="522"/>
    </location>
</feature>
<evidence type="ECO:0000256" key="4">
    <source>
        <dbReference type="ARBA" id="ARBA00022692"/>
    </source>
</evidence>
<evidence type="ECO:0000256" key="1">
    <source>
        <dbReference type="ARBA" id="ARBA00004651"/>
    </source>
</evidence>
<dbReference type="PRINTS" id="PR01036">
    <property type="entry name" value="TCRTETB"/>
</dbReference>
<feature type="transmembrane region" description="Helical" evidence="7">
    <location>
        <begin position="211"/>
        <end position="233"/>
    </location>
</feature>
<keyword evidence="2" id="KW-0813">Transport</keyword>
<name>A0A1N7SR76_9BURK</name>
<evidence type="ECO:0000313" key="10">
    <source>
        <dbReference type="Proteomes" id="UP000195569"/>
    </source>
</evidence>
<keyword evidence="3" id="KW-1003">Cell membrane</keyword>
<feature type="transmembrane region" description="Helical" evidence="7">
    <location>
        <begin position="125"/>
        <end position="145"/>
    </location>
</feature>
<feature type="transmembrane region" description="Helical" evidence="7">
    <location>
        <begin position="374"/>
        <end position="392"/>
    </location>
</feature>
<keyword evidence="5 7" id="KW-1133">Transmembrane helix</keyword>
<evidence type="ECO:0000256" key="2">
    <source>
        <dbReference type="ARBA" id="ARBA00022448"/>
    </source>
</evidence>
<evidence type="ECO:0000256" key="3">
    <source>
        <dbReference type="ARBA" id="ARBA00022475"/>
    </source>
</evidence>
<feature type="transmembrane region" description="Helical" evidence="7">
    <location>
        <begin position="337"/>
        <end position="362"/>
    </location>
</feature>
<dbReference type="Pfam" id="PF07690">
    <property type="entry name" value="MFS_1"/>
    <property type="match status" value="1"/>
</dbReference>
<evidence type="ECO:0000259" key="8">
    <source>
        <dbReference type="PROSITE" id="PS50850"/>
    </source>
</evidence>
<feature type="transmembrane region" description="Helical" evidence="7">
    <location>
        <begin position="296"/>
        <end position="317"/>
    </location>
</feature>
<reference evidence="9" key="1">
    <citation type="submission" date="2016-12" db="EMBL/GenBank/DDBJ databases">
        <authorList>
            <person name="Moulin L."/>
        </authorList>
    </citation>
    <scope>NUCLEOTIDE SEQUENCE [LARGE SCALE GENOMIC DNA]</scope>
    <source>
        <strain evidence="9">STM 7183</strain>
    </source>
</reference>
<dbReference type="GO" id="GO:0022857">
    <property type="term" value="F:transmembrane transporter activity"/>
    <property type="evidence" value="ECO:0007669"/>
    <property type="project" value="InterPro"/>
</dbReference>
<evidence type="ECO:0000313" key="9">
    <source>
        <dbReference type="EMBL" id="SIT49437.1"/>
    </source>
</evidence>
<dbReference type="PANTHER" id="PTHR42718">
    <property type="entry name" value="MAJOR FACILITATOR SUPERFAMILY MULTIDRUG TRANSPORTER MFSC"/>
    <property type="match status" value="1"/>
</dbReference>
<evidence type="ECO:0000256" key="6">
    <source>
        <dbReference type="ARBA" id="ARBA00023136"/>
    </source>
</evidence>
<feature type="transmembrane region" description="Helical" evidence="7">
    <location>
        <begin position="495"/>
        <end position="518"/>
    </location>
</feature>
<dbReference type="Gene3D" id="1.20.1250.20">
    <property type="entry name" value="MFS general substrate transporter like domains"/>
    <property type="match status" value="1"/>
</dbReference>
<dbReference type="InterPro" id="IPR011701">
    <property type="entry name" value="MFS"/>
</dbReference>
<dbReference type="SUPFAM" id="SSF103473">
    <property type="entry name" value="MFS general substrate transporter"/>
    <property type="match status" value="1"/>
</dbReference>
<comment type="caution">
    <text evidence="9">The sequence shown here is derived from an EMBL/GenBank/DDBJ whole genome shotgun (WGS) entry which is preliminary data.</text>
</comment>
<keyword evidence="4 7" id="KW-0812">Transmembrane</keyword>
<protein>
    <submittedName>
        <fullName evidence="9">Uncharacterized transporter YebQ</fullName>
    </submittedName>
</protein>
<dbReference type="AlphaFoldDB" id="A0A1N7SR76"/>
<keyword evidence="10" id="KW-1185">Reference proteome</keyword>
<gene>
    <name evidence="9" type="primary">yebQ</name>
    <name evidence="9" type="ORF">BN2476_680139</name>
</gene>
<dbReference type="PROSITE" id="PS50850">
    <property type="entry name" value="MFS"/>
    <property type="match status" value="1"/>
</dbReference>
<evidence type="ECO:0000256" key="7">
    <source>
        <dbReference type="SAM" id="Phobius"/>
    </source>
</evidence>
<evidence type="ECO:0000256" key="5">
    <source>
        <dbReference type="ARBA" id="ARBA00022989"/>
    </source>
</evidence>
<dbReference type="Proteomes" id="UP000195569">
    <property type="component" value="Unassembled WGS sequence"/>
</dbReference>
<feature type="transmembrane region" description="Helical" evidence="7">
    <location>
        <begin position="182"/>
        <end position="199"/>
    </location>
</feature>
<organism evidence="9 10">
    <name type="scientific">Paraburkholderia piptadeniae</name>
    <dbReference type="NCBI Taxonomy" id="1701573"/>
    <lineage>
        <taxon>Bacteria</taxon>
        <taxon>Pseudomonadati</taxon>
        <taxon>Pseudomonadota</taxon>
        <taxon>Betaproteobacteria</taxon>
        <taxon>Burkholderiales</taxon>
        <taxon>Burkholderiaceae</taxon>
        <taxon>Paraburkholderia</taxon>
    </lineage>
</organism>
<feature type="transmembrane region" description="Helical" evidence="7">
    <location>
        <begin position="239"/>
        <end position="258"/>
    </location>
</feature>
<keyword evidence="6 7" id="KW-0472">Membrane</keyword>
<sequence length="543" mass="56795">MHCKAAQSRRCLAKPPVLHGLDWIAGEPDPSVSEGVHRILECLARCEFYGSGCGNRDGFARRRIASTSCCARTAEPDGLDYPARVYALATIFISITLALVDSAVANVALPLIAADLKTEAAVSLWVVNGYQFAFAICLIPFADLGEIHGYRVVYRRGLIVFTVASVACAVVPSMLALTLARIVQGVGAAGILSVNTALLRHIVPGRSLGRAIGWNSLVAATAATIGPSLAGAILSITSWPMLFAINLSLGLLAIALASKNLPANELSSRSFDFVSAALSAMLIGSLSGSIELFGHGMHWQLTLTGGVLRAIAAGLLARRELRASHPLVPFDLLRIPVFSLSVVTSICTFAAQMMGLVSLPFLFHETYAFAPGKVGLLMTPWPLTVALTSPVAGHLTDRIAPGPLGAAGLLIFALGLVSLAALPHAPRELNIVWRMALCGLGFALFQSPNNRTLLESAPRSRSGAASGMLGTARLIGQSTGTAIVALFLVRKGVNGVATALLTAAAFAVFASVVSAFRIRTPPSRTAGRHLRAAPCRGSNTGSR</sequence>
<dbReference type="EMBL" id="CYGY02000068">
    <property type="protein sequence ID" value="SIT49437.1"/>
    <property type="molecule type" value="Genomic_DNA"/>
</dbReference>
<accession>A0A1N7SR76</accession>
<proteinExistence type="predicted"/>
<feature type="transmembrane region" description="Helical" evidence="7">
    <location>
        <begin position="85"/>
        <end position="113"/>
    </location>
</feature>
<feature type="transmembrane region" description="Helical" evidence="7">
    <location>
        <begin position="270"/>
        <end position="290"/>
    </location>
</feature>
<dbReference type="InterPro" id="IPR036259">
    <property type="entry name" value="MFS_trans_sf"/>
</dbReference>
<dbReference type="Gene3D" id="1.20.1720.10">
    <property type="entry name" value="Multidrug resistance protein D"/>
    <property type="match status" value="1"/>
</dbReference>
<feature type="transmembrane region" description="Helical" evidence="7">
    <location>
        <begin position="404"/>
        <end position="425"/>
    </location>
</feature>
<dbReference type="PANTHER" id="PTHR42718:SF46">
    <property type="entry name" value="BLR6921 PROTEIN"/>
    <property type="match status" value="1"/>
</dbReference>
<dbReference type="GO" id="GO:0005886">
    <property type="term" value="C:plasma membrane"/>
    <property type="evidence" value="ECO:0007669"/>
    <property type="project" value="UniProtKB-SubCell"/>
</dbReference>
<dbReference type="InterPro" id="IPR020846">
    <property type="entry name" value="MFS_dom"/>
</dbReference>
<dbReference type="CDD" id="cd17321">
    <property type="entry name" value="MFS_MMR_MDR_like"/>
    <property type="match status" value="1"/>
</dbReference>